<dbReference type="InterPro" id="IPR018087">
    <property type="entry name" value="Glyco_hydro_5_CS"/>
</dbReference>
<dbReference type="InterPro" id="IPR001547">
    <property type="entry name" value="Glyco_hydro_5"/>
</dbReference>
<evidence type="ECO:0000256" key="1">
    <source>
        <dbReference type="ARBA" id="ARBA00005641"/>
    </source>
</evidence>
<keyword evidence="4" id="KW-0136">Cellulose degradation</keyword>
<dbReference type="OrthoDB" id="9800955at2"/>
<sequence>MKLPSRPISITLTCIAMYLFILLPLPASAAQSELARQREMTAFGPLQTVVDQMQPGWNLGNSLDTVGPDETYWGNPRVTPELIGNIAAQGFKSIRIPVTWDQHIGAVPDYRIDPAYMARVQEVIKWALDANLYVVLNLHHDSYLWISQLETDHDQVLARYTAVWTQIANQFKDAPLRLMFESVNEPRFNRGITQAGDMGAGSNIDEPRQLALLHELNTAFVKLIRSTGGNNEERPLLLPTLEGSPTQARLNSLRHTITELKDKNLIATVHYYGYWPFSVNIAGHTTFDTDTKNDAANTFNNMYRTLVTQGIPVILGEYGLLGFDKHTDVIEQCEKLKYFEFIGHELKDKKIASILWDNGQHLNRETYVWSDPALFEMIQASWTGRSAIGDRDLLYLRQGYPIQDTELTVKLNGTKLVSLYAGEQLLKQNADYSFSGSTLVIQADALSRMVSKGDQLGKQAIITAKFNQGADWTWKLVVSAKPELENAFGTTEAFSIPTLFHGDQLATMEAVYSSGEFTAPQNWTPYKEFLTTFASSYETNQLILQPEWLNELHIGQIDLAFHFWSGEVIHYTLFKSGNQITGKALH</sequence>
<feature type="domain" description="Endoglucanase B carbohydrate binding" evidence="12">
    <location>
        <begin position="481"/>
        <end position="583"/>
    </location>
</feature>
<keyword evidence="3 8" id="KW-0378">Hydrolase</keyword>
<proteinExistence type="inferred from homology"/>
<evidence type="ECO:0000313" key="14">
    <source>
        <dbReference type="Proteomes" id="UP000247459"/>
    </source>
</evidence>
<evidence type="ECO:0000256" key="6">
    <source>
        <dbReference type="ARBA" id="ARBA00023295"/>
    </source>
</evidence>
<keyword evidence="7" id="KW-0624">Polysaccharide degradation</keyword>
<evidence type="ECO:0000256" key="4">
    <source>
        <dbReference type="ARBA" id="ARBA00023001"/>
    </source>
</evidence>
<evidence type="ECO:0000256" key="2">
    <source>
        <dbReference type="ARBA" id="ARBA00022729"/>
    </source>
</evidence>
<evidence type="ECO:0000256" key="7">
    <source>
        <dbReference type="ARBA" id="ARBA00023326"/>
    </source>
</evidence>
<dbReference type="SUPFAM" id="SSF51445">
    <property type="entry name" value="(Trans)glycosidases"/>
    <property type="match status" value="1"/>
</dbReference>
<dbReference type="PANTHER" id="PTHR31297">
    <property type="entry name" value="GLUCAN ENDO-1,6-BETA-GLUCOSIDASE B"/>
    <property type="match status" value="1"/>
</dbReference>
<evidence type="ECO:0000259" key="12">
    <source>
        <dbReference type="Pfam" id="PF18448"/>
    </source>
</evidence>
<dbReference type="InterPro" id="IPR005102">
    <property type="entry name" value="Carbo-bd_X2"/>
</dbReference>
<evidence type="ECO:0000256" key="5">
    <source>
        <dbReference type="ARBA" id="ARBA00023277"/>
    </source>
</evidence>
<gene>
    <name evidence="13" type="ORF">PIL02S_02104</name>
</gene>
<evidence type="ECO:0000256" key="9">
    <source>
        <dbReference type="SAM" id="SignalP"/>
    </source>
</evidence>
<dbReference type="GO" id="GO:0008810">
    <property type="term" value="F:cellulase activity"/>
    <property type="evidence" value="ECO:0007669"/>
    <property type="project" value="UniProtKB-EC"/>
</dbReference>
<dbReference type="InterPro" id="IPR013783">
    <property type="entry name" value="Ig-like_fold"/>
</dbReference>
<feature type="chain" id="PRO_5015940061" evidence="9">
    <location>
        <begin position="30"/>
        <end position="586"/>
    </location>
</feature>
<dbReference type="SUPFAM" id="SSF81296">
    <property type="entry name" value="E set domains"/>
    <property type="match status" value="1"/>
</dbReference>
<dbReference type="GO" id="GO:0030245">
    <property type="term" value="P:cellulose catabolic process"/>
    <property type="evidence" value="ECO:0007669"/>
    <property type="project" value="UniProtKB-KW"/>
</dbReference>
<comment type="caution">
    <text evidence="13">The sequence shown here is derived from an EMBL/GenBank/DDBJ whole genome shotgun (WGS) entry which is preliminary data.</text>
</comment>
<evidence type="ECO:0000313" key="13">
    <source>
        <dbReference type="EMBL" id="PYY29160.1"/>
    </source>
</evidence>
<protein>
    <submittedName>
        <fullName evidence="13">Endoglucanase EG5C</fullName>
        <ecNumber evidence="13">3.2.1.4</ecNumber>
    </submittedName>
</protein>
<dbReference type="Gene3D" id="3.20.20.80">
    <property type="entry name" value="Glycosidases"/>
    <property type="match status" value="1"/>
</dbReference>
<dbReference type="PROSITE" id="PS00659">
    <property type="entry name" value="GLYCOSYL_HYDROL_F5"/>
    <property type="match status" value="1"/>
</dbReference>
<keyword evidence="2 9" id="KW-0732">Signal</keyword>
<dbReference type="EMBL" id="PRLG01000018">
    <property type="protein sequence ID" value="PYY29160.1"/>
    <property type="molecule type" value="Genomic_DNA"/>
</dbReference>
<evidence type="ECO:0000259" key="10">
    <source>
        <dbReference type="Pfam" id="PF00150"/>
    </source>
</evidence>
<name>A0A2W0C973_9BACL</name>
<dbReference type="GO" id="GO:0005576">
    <property type="term" value="C:extracellular region"/>
    <property type="evidence" value="ECO:0007669"/>
    <property type="project" value="TreeGrafter"/>
</dbReference>
<dbReference type="PIRSF" id="PIRSF001043">
    <property type="entry name" value="Endoglucanase_B"/>
    <property type="match status" value="1"/>
</dbReference>
<dbReference type="EC" id="3.2.1.4" evidence="13"/>
<dbReference type="GO" id="GO:0008422">
    <property type="term" value="F:beta-glucosidase activity"/>
    <property type="evidence" value="ECO:0007669"/>
    <property type="project" value="TreeGrafter"/>
</dbReference>
<dbReference type="InterPro" id="IPR016282">
    <property type="entry name" value="Glyco_hydro_5_endoGlcnase_B"/>
</dbReference>
<dbReference type="InterPro" id="IPR040946">
    <property type="entry name" value="CBM46"/>
</dbReference>
<comment type="similarity">
    <text evidence="1 8">Belongs to the glycosyl hydrolase 5 (cellulase A) family.</text>
</comment>
<dbReference type="AlphaFoldDB" id="A0A2W0C973"/>
<keyword evidence="5" id="KW-0119">Carbohydrate metabolism</keyword>
<accession>A0A2W0C973</accession>
<dbReference type="InterPro" id="IPR017853">
    <property type="entry name" value="GH"/>
</dbReference>
<dbReference type="Pfam" id="PF00150">
    <property type="entry name" value="Cellulase"/>
    <property type="match status" value="1"/>
</dbReference>
<feature type="signal peptide" evidence="9">
    <location>
        <begin position="1"/>
        <end position="29"/>
    </location>
</feature>
<keyword evidence="6 8" id="KW-0326">Glycosidase</keyword>
<dbReference type="Pfam" id="PF03442">
    <property type="entry name" value="CBM_X2"/>
    <property type="match status" value="1"/>
</dbReference>
<organism evidence="13 14">
    <name type="scientific">Paenibacillus illinoisensis</name>
    <dbReference type="NCBI Taxonomy" id="59845"/>
    <lineage>
        <taxon>Bacteria</taxon>
        <taxon>Bacillati</taxon>
        <taxon>Bacillota</taxon>
        <taxon>Bacilli</taxon>
        <taxon>Bacillales</taxon>
        <taxon>Paenibacillaceae</taxon>
        <taxon>Paenibacillus</taxon>
    </lineage>
</organism>
<evidence type="ECO:0000256" key="3">
    <source>
        <dbReference type="ARBA" id="ARBA00022801"/>
    </source>
</evidence>
<dbReference type="Gene3D" id="2.60.40.10">
    <property type="entry name" value="Immunoglobulins"/>
    <property type="match status" value="1"/>
</dbReference>
<dbReference type="GO" id="GO:0009986">
    <property type="term" value="C:cell surface"/>
    <property type="evidence" value="ECO:0007669"/>
    <property type="project" value="TreeGrafter"/>
</dbReference>
<evidence type="ECO:0000256" key="8">
    <source>
        <dbReference type="RuleBase" id="RU361153"/>
    </source>
</evidence>
<dbReference type="Proteomes" id="UP000247459">
    <property type="component" value="Unassembled WGS sequence"/>
</dbReference>
<feature type="domain" description="Carbohydrate binding X2" evidence="11">
    <location>
        <begin position="395"/>
        <end position="474"/>
    </location>
</feature>
<reference evidence="13 14" key="1">
    <citation type="submission" date="2018-01" db="EMBL/GenBank/DDBJ databases">
        <title>Genome sequence of the PGP bacterium Paenibacillus illinoisensis E3.</title>
        <authorList>
            <person name="Rolli E."/>
            <person name="Marasco R."/>
            <person name="Bessem C."/>
            <person name="Michoud G."/>
            <person name="Gaiarsa S."/>
            <person name="Borin S."/>
            <person name="Daffonchio D."/>
        </authorList>
    </citation>
    <scope>NUCLEOTIDE SEQUENCE [LARGE SCALE GENOMIC DNA]</scope>
    <source>
        <strain evidence="13 14">E3</strain>
    </source>
</reference>
<dbReference type="Pfam" id="PF18448">
    <property type="entry name" value="CBM46"/>
    <property type="match status" value="1"/>
</dbReference>
<dbReference type="PANTHER" id="PTHR31297:SF41">
    <property type="entry name" value="ENDOGLUCANASE, PUTATIVE (AFU_ORTHOLOGUE AFUA_5G01830)-RELATED"/>
    <property type="match status" value="1"/>
</dbReference>
<feature type="domain" description="Glycoside hydrolase family 5" evidence="10">
    <location>
        <begin position="70"/>
        <end position="361"/>
    </location>
</feature>
<evidence type="ECO:0000259" key="11">
    <source>
        <dbReference type="Pfam" id="PF03442"/>
    </source>
</evidence>
<dbReference type="RefSeq" id="WP_110758276.1">
    <property type="nucleotide sequence ID" value="NZ_PRLG01000018.1"/>
</dbReference>
<dbReference type="InterPro" id="IPR014756">
    <property type="entry name" value="Ig_E-set"/>
</dbReference>
<dbReference type="InterPro" id="IPR050386">
    <property type="entry name" value="Glycosyl_hydrolase_5"/>
</dbReference>